<dbReference type="GO" id="GO:0005524">
    <property type="term" value="F:ATP binding"/>
    <property type="evidence" value="ECO:0007669"/>
    <property type="project" value="UniProtKB-KW"/>
</dbReference>
<dbReference type="eggNOG" id="COG0515">
    <property type="taxonomic scope" value="Bacteria"/>
</dbReference>
<feature type="compositionally biased region" description="Polar residues" evidence="5">
    <location>
        <begin position="27"/>
        <end position="41"/>
    </location>
</feature>
<feature type="compositionally biased region" description="Polar residues" evidence="5">
    <location>
        <begin position="87"/>
        <end position="105"/>
    </location>
</feature>
<evidence type="ECO:0000313" key="8">
    <source>
        <dbReference type="Proteomes" id="UP000027604"/>
    </source>
</evidence>
<sequence length="432" mass="48390">MPFFGHPSFSDINMPSIGHFLPIISIDSPQNSTATPPSLATSADHPPGMGAAPSASMKRKKPDTPNPPSPQAKRPRGYTQHRDISHWLSSQSAHLATPPRNTSRLSTEEGSEHGIHNPFEASFNIEEALSRHAADRWDKREDGLPPTMIHFKNNSTLYSLQFDNKWTNRKVLGEGGQGKVRIACRQDGQVVAVKKYHLDDDESSTHNSSSSIKESEVEYFIYQMLGKGHHFPEVYDIAHVKKGNDIKSYLFMELINGEDGEKVLKKITDGELTQSEARAQIKHIARQYIQAIADMHDKGVASPDMKPANFIHTPSGNVKIIDFGLGKYFPPDQRAQDEFDGFHEDHIQLAGILVSALGRALLGLRSAYTYEENEYDYDALQDEFEEALEAMPEDDETRLDAESLAIFAEMLKDKISPRQLLSENYFAESPRT</sequence>
<reference evidence="7 8" key="1">
    <citation type="journal article" date="2015" name="Genome Announc.">
        <title>Genome Sequence of Mushroom Soft-Rot Pathogen Janthinobacterium agaricidamnosum.</title>
        <authorList>
            <person name="Graupner K."/>
            <person name="Lackner G."/>
            <person name="Hertweck C."/>
        </authorList>
    </citation>
    <scope>NUCLEOTIDE SEQUENCE [LARGE SCALE GENOMIC DNA]</scope>
    <source>
        <strain evidence="8">NBRC 102515 / DSM 9628</strain>
    </source>
</reference>
<evidence type="ECO:0000256" key="2">
    <source>
        <dbReference type="ARBA" id="ARBA00022741"/>
    </source>
</evidence>
<feature type="region of interest" description="Disordered" evidence="5">
    <location>
        <begin position="27"/>
        <end position="119"/>
    </location>
</feature>
<dbReference type="HOGENOM" id="CLU_634257_0_0_4"/>
<dbReference type="Pfam" id="PF00069">
    <property type="entry name" value="Pkinase"/>
    <property type="match status" value="1"/>
</dbReference>
<dbReference type="InterPro" id="IPR000719">
    <property type="entry name" value="Prot_kinase_dom"/>
</dbReference>
<keyword evidence="1" id="KW-0808">Transferase</keyword>
<dbReference type="EMBL" id="HG322949">
    <property type="protein sequence ID" value="CDG84063.1"/>
    <property type="molecule type" value="Genomic_DNA"/>
</dbReference>
<dbReference type="PANTHER" id="PTHR48016">
    <property type="entry name" value="MAP KINASE KINASE KINASE SSK2-RELATED-RELATED"/>
    <property type="match status" value="1"/>
</dbReference>
<keyword evidence="3" id="KW-0418">Kinase</keyword>
<dbReference type="Gene3D" id="1.10.510.10">
    <property type="entry name" value="Transferase(Phosphotransferase) domain 1"/>
    <property type="match status" value="1"/>
</dbReference>
<keyword evidence="4" id="KW-0067">ATP-binding</keyword>
<keyword evidence="2" id="KW-0547">Nucleotide-binding</keyword>
<dbReference type="AlphaFoldDB" id="W0V9P1"/>
<dbReference type="PROSITE" id="PS50011">
    <property type="entry name" value="PROTEIN_KINASE_DOM"/>
    <property type="match status" value="1"/>
</dbReference>
<evidence type="ECO:0000256" key="5">
    <source>
        <dbReference type="SAM" id="MobiDB-lite"/>
    </source>
</evidence>
<dbReference type="InterPro" id="IPR050538">
    <property type="entry name" value="MAP_kinase_kinase_kinase"/>
</dbReference>
<feature type="compositionally biased region" description="Basic and acidic residues" evidence="5">
    <location>
        <begin position="106"/>
        <end position="115"/>
    </location>
</feature>
<dbReference type="InterPro" id="IPR011009">
    <property type="entry name" value="Kinase-like_dom_sf"/>
</dbReference>
<evidence type="ECO:0000256" key="4">
    <source>
        <dbReference type="ARBA" id="ARBA00022840"/>
    </source>
</evidence>
<dbReference type="KEGG" id="jag:GJA_3447"/>
<dbReference type="SUPFAM" id="SSF56112">
    <property type="entry name" value="Protein kinase-like (PK-like)"/>
    <property type="match status" value="1"/>
</dbReference>
<keyword evidence="8" id="KW-1185">Reference proteome</keyword>
<protein>
    <recommendedName>
        <fullName evidence="6">Protein kinase domain-containing protein</fullName>
    </recommendedName>
</protein>
<accession>W0V9P1</accession>
<dbReference type="STRING" id="1349767.GJA_3447"/>
<dbReference type="SMART" id="SM00220">
    <property type="entry name" value="S_TKc"/>
    <property type="match status" value="1"/>
</dbReference>
<name>W0V9P1_9BURK</name>
<dbReference type="GO" id="GO:0004672">
    <property type="term" value="F:protein kinase activity"/>
    <property type="evidence" value="ECO:0007669"/>
    <property type="project" value="InterPro"/>
</dbReference>
<dbReference type="PANTHER" id="PTHR48016:SF56">
    <property type="entry name" value="MAPKK KINASE"/>
    <property type="match status" value="1"/>
</dbReference>
<evidence type="ECO:0000256" key="1">
    <source>
        <dbReference type="ARBA" id="ARBA00022679"/>
    </source>
</evidence>
<gene>
    <name evidence="7" type="ORF">GJA_3447</name>
</gene>
<proteinExistence type="predicted"/>
<evidence type="ECO:0000259" key="6">
    <source>
        <dbReference type="PROSITE" id="PS50011"/>
    </source>
</evidence>
<feature type="domain" description="Protein kinase" evidence="6">
    <location>
        <begin position="166"/>
        <end position="432"/>
    </location>
</feature>
<dbReference type="Proteomes" id="UP000027604">
    <property type="component" value="Chromosome I"/>
</dbReference>
<organism evidence="7 8">
    <name type="scientific">Janthinobacterium agaricidamnosum NBRC 102515 = DSM 9628</name>
    <dbReference type="NCBI Taxonomy" id="1349767"/>
    <lineage>
        <taxon>Bacteria</taxon>
        <taxon>Pseudomonadati</taxon>
        <taxon>Pseudomonadota</taxon>
        <taxon>Betaproteobacteria</taxon>
        <taxon>Burkholderiales</taxon>
        <taxon>Oxalobacteraceae</taxon>
        <taxon>Janthinobacterium</taxon>
    </lineage>
</organism>
<dbReference type="PATRIC" id="fig|1349767.4.peg.49"/>
<evidence type="ECO:0000313" key="7">
    <source>
        <dbReference type="EMBL" id="CDG84063.1"/>
    </source>
</evidence>
<evidence type="ECO:0000256" key="3">
    <source>
        <dbReference type="ARBA" id="ARBA00022777"/>
    </source>
</evidence>